<keyword evidence="3 5" id="KW-1133">Transmembrane helix</keyword>
<feature type="transmembrane region" description="Helical" evidence="5">
    <location>
        <begin position="396"/>
        <end position="420"/>
    </location>
</feature>
<dbReference type="PRINTS" id="PR01036">
    <property type="entry name" value="TCRTETB"/>
</dbReference>
<evidence type="ECO:0000256" key="1">
    <source>
        <dbReference type="ARBA" id="ARBA00004141"/>
    </source>
</evidence>
<evidence type="ECO:0000313" key="8">
    <source>
        <dbReference type="Proteomes" id="UP001189303"/>
    </source>
</evidence>
<feature type="transmembrane region" description="Helical" evidence="5">
    <location>
        <begin position="76"/>
        <end position="97"/>
    </location>
</feature>
<feature type="transmembrane region" description="Helical" evidence="5">
    <location>
        <begin position="440"/>
        <end position="459"/>
    </location>
</feature>
<dbReference type="Proteomes" id="UP001189303">
    <property type="component" value="Unassembled WGS sequence"/>
</dbReference>
<feature type="transmembrane region" description="Helical" evidence="5">
    <location>
        <begin position="233"/>
        <end position="254"/>
    </location>
</feature>
<feature type="transmembrane region" description="Helical" evidence="5">
    <location>
        <begin position="109"/>
        <end position="133"/>
    </location>
</feature>
<feature type="transmembrane region" description="Helical" evidence="5">
    <location>
        <begin position="139"/>
        <end position="158"/>
    </location>
</feature>
<evidence type="ECO:0000256" key="2">
    <source>
        <dbReference type="ARBA" id="ARBA00022692"/>
    </source>
</evidence>
<keyword evidence="8" id="KW-1185">Reference proteome</keyword>
<feature type="transmembrane region" description="Helical" evidence="5">
    <location>
        <begin position="202"/>
        <end position="221"/>
    </location>
</feature>
<feature type="domain" description="Major facilitator superfamily (MFS) profile" evidence="6">
    <location>
        <begin position="42"/>
        <end position="505"/>
    </location>
</feature>
<feature type="transmembrane region" description="Helical" evidence="5">
    <location>
        <begin position="479"/>
        <end position="502"/>
    </location>
</feature>
<dbReference type="Pfam" id="PF07690">
    <property type="entry name" value="MFS_1"/>
    <property type="match status" value="1"/>
</dbReference>
<dbReference type="EMBL" id="CATWFT010000022">
    <property type="protein sequence ID" value="CAJ0731229.1"/>
    <property type="molecule type" value="Genomic_DNA"/>
</dbReference>
<gene>
    <name evidence="7" type="primary">stp</name>
    <name evidence="7" type="ORF">R38712_04648</name>
</gene>
<feature type="transmembrane region" description="Helical" evidence="5">
    <location>
        <begin position="43"/>
        <end position="64"/>
    </location>
</feature>
<feature type="transmembrane region" description="Helical" evidence="5">
    <location>
        <begin position="335"/>
        <end position="356"/>
    </location>
</feature>
<dbReference type="InterPro" id="IPR020846">
    <property type="entry name" value="MFS_dom"/>
</dbReference>
<sequence>MTWANRSLVYVRPYINEPRSPTSTESLSASSVASPAKRHWPALAALLTGNFVTILDLFIVNVAIPDIRAGLHASFAEIQLVMVGYSAAYAVFLLNGARLGDLYGRRRMFLAGMALFTLASALCGLATTPWMLIAMRVGQGLGAAILMPQVMASLRVLFDGDARRRAFGTMGAVQGVAASVSQIIGGWLIAHPLAADVSGWRAVFLVNVPIGIVALLAARAFVAESRAPVAARLDVHGAVAGAVALAMLLVPIMQGRESGWPWWSWVLPLASLLVFRHFVRVEQALSAAGRVPIIEMALFRNRSFVLGVLAIFLFYTAISSYFLALTILLQFGRGLSALAAGLVFTPAAIAFFTGSLKAPRLAERIGQRALLLGVATFAVGMVVLATMAQLGAGTAWLILPLMLNGFGQGMVIPLSLNTILSGVETAQAGMGAGTVTTMQAVGNAVGVTVVGVLLFSLLGQVDGADGAVAVDAATHAAHYGHAFALATLYNVGATVLSFVLFWRAWRRHA</sequence>
<dbReference type="SUPFAM" id="SSF103473">
    <property type="entry name" value="MFS general substrate transporter"/>
    <property type="match status" value="1"/>
</dbReference>
<accession>A0ABM9IU85</accession>
<dbReference type="PROSITE" id="PS50850">
    <property type="entry name" value="MFS"/>
    <property type="match status" value="1"/>
</dbReference>
<evidence type="ECO:0000256" key="5">
    <source>
        <dbReference type="SAM" id="Phobius"/>
    </source>
</evidence>
<keyword evidence="2 5" id="KW-0812">Transmembrane</keyword>
<feature type="transmembrane region" description="Helical" evidence="5">
    <location>
        <begin position="170"/>
        <end position="190"/>
    </location>
</feature>
<dbReference type="Gene3D" id="1.20.1720.10">
    <property type="entry name" value="Multidrug resistance protein D"/>
    <property type="match status" value="1"/>
</dbReference>
<feature type="transmembrane region" description="Helical" evidence="5">
    <location>
        <begin position="260"/>
        <end position="279"/>
    </location>
</feature>
<organism evidence="7 8">
    <name type="scientific">Ralstonia pickettii</name>
    <name type="common">Burkholderia pickettii</name>
    <dbReference type="NCBI Taxonomy" id="329"/>
    <lineage>
        <taxon>Bacteria</taxon>
        <taxon>Pseudomonadati</taxon>
        <taxon>Pseudomonadota</taxon>
        <taxon>Betaproteobacteria</taxon>
        <taxon>Burkholderiales</taxon>
        <taxon>Burkholderiaceae</taxon>
        <taxon>Ralstonia</taxon>
    </lineage>
</organism>
<comment type="subcellular location">
    <subcellularLocation>
        <location evidence="1">Membrane</location>
        <topology evidence="1">Multi-pass membrane protein</topology>
    </subcellularLocation>
</comment>
<protein>
    <submittedName>
        <fullName evidence="7">Multidrug resistance protein Stp</fullName>
    </submittedName>
</protein>
<reference evidence="7 8" key="1">
    <citation type="submission" date="2023-07" db="EMBL/GenBank/DDBJ databases">
        <authorList>
            <person name="Peeters C."/>
        </authorList>
    </citation>
    <scope>NUCLEOTIDE SEQUENCE [LARGE SCALE GENOMIC DNA]</scope>
    <source>
        <strain evidence="7 8">R-38712</strain>
    </source>
</reference>
<evidence type="ECO:0000259" key="6">
    <source>
        <dbReference type="PROSITE" id="PS50850"/>
    </source>
</evidence>
<dbReference type="CDD" id="cd17321">
    <property type="entry name" value="MFS_MMR_MDR_like"/>
    <property type="match status" value="1"/>
</dbReference>
<evidence type="ECO:0000313" key="7">
    <source>
        <dbReference type="EMBL" id="CAJ0731229.1"/>
    </source>
</evidence>
<dbReference type="PANTHER" id="PTHR42718:SF39">
    <property type="entry name" value="ACTINORHODIN TRANSPORTER-RELATED"/>
    <property type="match status" value="1"/>
</dbReference>
<comment type="caution">
    <text evidence="7">The sequence shown here is derived from an EMBL/GenBank/DDBJ whole genome shotgun (WGS) entry which is preliminary data.</text>
</comment>
<evidence type="ECO:0000256" key="4">
    <source>
        <dbReference type="ARBA" id="ARBA00023136"/>
    </source>
</evidence>
<keyword evidence="4 5" id="KW-0472">Membrane</keyword>
<dbReference type="InterPro" id="IPR036259">
    <property type="entry name" value="MFS_trans_sf"/>
</dbReference>
<dbReference type="Gene3D" id="1.20.1250.20">
    <property type="entry name" value="MFS general substrate transporter like domains"/>
    <property type="match status" value="1"/>
</dbReference>
<feature type="transmembrane region" description="Helical" evidence="5">
    <location>
        <begin position="304"/>
        <end position="329"/>
    </location>
</feature>
<feature type="transmembrane region" description="Helical" evidence="5">
    <location>
        <begin position="368"/>
        <end position="390"/>
    </location>
</feature>
<name>A0ABM9IU85_RALPI</name>
<dbReference type="InterPro" id="IPR011701">
    <property type="entry name" value="MFS"/>
</dbReference>
<proteinExistence type="predicted"/>
<evidence type="ECO:0000256" key="3">
    <source>
        <dbReference type="ARBA" id="ARBA00022989"/>
    </source>
</evidence>
<dbReference type="PANTHER" id="PTHR42718">
    <property type="entry name" value="MAJOR FACILITATOR SUPERFAMILY MULTIDRUG TRANSPORTER MFSC"/>
    <property type="match status" value="1"/>
</dbReference>